<name>C3KN60_SINFN</name>
<evidence type="ECO:0000313" key="1">
    <source>
        <dbReference type="EMBL" id="ACP23690.1"/>
    </source>
</evidence>
<reference evidence="1 2" key="2">
    <citation type="journal article" date="2009" name="Appl. Environ. Microbiol.">
        <title>Rhizobium sp. strain NGR234 possesses a remarkable number of secretion systems.</title>
        <authorList>
            <person name="Schmeisser C."/>
            <person name="Liesegang H."/>
            <person name="Krysciak D."/>
            <person name="Bakkou N."/>
            <person name="Le Quere A."/>
            <person name="Wollherr A."/>
            <person name="Heinemeyer I."/>
            <person name="Morgenstern B."/>
            <person name="Pommerening-Roeser A."/>
            <person name="Flores M."/>
            <person name="Palacios R."/>
            <person name="Brenner S."/>
            <person name="Gottschalk G."/>
            <person name="Schmitz R.A."/>
            <person name="Broughton W.J."/>
            <person name="Perret X."/>
            <person name="Strittmatter A.W."/>
            <person name="Streit W.R."/>
        </authorList>
    </citation>
    <scope>NUCLEOTIDE SEQUENCE [LARGE SCALE GENOMIC DNA]</scope>
    <source>
        <strain evidence="2">NBRC 101917 / NGR234</strain>
    </source>
</reference>
<protein>
    <submittedName>
        <fullName evidence="1">Uncharacterized protein</fullName>
    </submittedName>
</protein>
<gene>
    <name evidence="1" type="ordered locus">NGR_b22450</name>
</gene>
<evidence type="ECO:0000313" key="2">
    <source>
        <dbReference type="Proteomes" id="UP000001054"/>
    </source>
</evidence>
<dbReference type="Proteomes" id="UP000001054">
    <property type="component" value="Plasmid pNGR234b"/>
</dbReference>
<keyword evidence="2" id="KW-1185">Reference proteome</keyword>
<keyword evidence="1" id="KW-0614">Plasmid</keyword>
<dbReference type="PATRIC" id="fig|394.7.peg.2672"/>
<sequence>MSNGNGTINYLNAAQDAAQQAVADLQLFEANNNEALRSMAIGADFASAIGSIAGAAAGWATAGVGLAGLLTGGGKGDSLEIEVSNFSSQPLVLYNYNPARGNVSKIVQPLSTGESDTFILDYPDDTFDTSTQIELDFLIGTIQASVTYKYTDSGDPGRWQVVASIDGDGGYKFDTKLQLFGATFRANSSSNPSFSWYTSPIESSSGQMSLAFYDLAAA</sequence>
<accession>C3KN60</accession>
<proteinExistence type="predicted"/>
<dbReference type="RefSeq" id="WP_015888304.1">
    <property type="nucleotide sequence ID" value="NC_012586.1"/>
</dbReference>
<dbReference type="EMBL" id="CP000874">
    <property type="protein sequence ID" value="ACP23690.1"/>
    <property type="molecule type" value="Genomic_DNA"/>
</dbReference>
<dbReference type="OrthoDB" id="9429731at2"/>
<dbReference type="AlphaFoldDB" id="C3KN60"/>
<dbReference type="HOGENOM" id="CLU_1266067_0_0_5"/>
<dbReference type="KEGG" id="rhi:NGR_b22450"/>
<organism evidence="1 2">
    <name type="scientific">Sinorhizobium fredii (strain NBRC 101917 / NGR234)</name>
    <dbReference type="NCBI Taxonomy" id="394"/>
    <lineage>
        <taxon>Bacteria</taxon>
        <taxon>Pseudomonadati</taxon>
        <taxon>Pseudomonadota</taxon>
        <taxon>Alphaproteobacteria</taxon>
        <taxon>Hyphomicrobiales</taxon>
        <taxon>Rhizobiaceae</taxon>
        <taxon>Sinorhizobium/Ensifer group</taxon>
        <taxon>Sinorhizobium</taxon>
    </lineage>
</organism>
<geneLocation type="plasmid" evidence="2">
    <name>sym pNGR234b</name>
</geneLocation>
<reference evidence="2" key="1">
    <citation type="journal article" date="2004" name="J. Bacteriol.">
        <title>An evolutionary hot spot: the pNGR234b replicon of Rhizobium sp. strain NGR234.</title>
        <authorList>
            <person name="Streit W.R."/>
            <person name="Schmitz R.A."/>
            <person name="Perret X."/>
            <person name="Staehelin C."/>
            <person name="Deakin W.J."/>
            <person name="Raasch C."/>
            <person name="Liesegang H."/>
            <person name="Broughton W.J."/>
        </authorList>
    </citation>
    <scope>NUCLEOTIDE SEQUENCE [LARGE SCALE GENOMIC DNA]</scope>
    <source>
        <strain evidence="2">NBRC 101917 / NGR234</strain>
    </source>
</reference>